<dbReference type="EC" id="2.7.1.71" evidence="3 11"/>
<comment type="similarity">
    <text evidence="2 11">Belongs to the shikimate kinase family.</text>
</comment>
<dbReference type="AlphaFoldDB" id="A0A9Q9CEZ6"/>
<evidence type="ECO:0000256" key="6">
    <source>
        <dbReference type="ARBA" id="ARBA00022741"/>
    </source>
</evidence>
<feature type="binding site" evidence="11">
    <location>
        <position position="57"/>
    </location>
    <ligand>
        <name>substrate</name>
    </ligand>
</feature>
<keyword evidence="9 11" id="KW-0057">Aromatic amino acid biosynthesis</keyword>
<dbReference type="PROSITE" id="PS01128">
    <property type="entry name" value="SHIKIMATE_KINASE"/>
    <property type="match status" value="1"/>
</dbReference>
<dbReference type="GO" id="GO:0004765">
    <property type="term" value="F:shikimate kinase activity"/>
    <property type="evidence" value="ECO:0007669"/>
    <property type="project" value="UniProtKB-UniRule"/>
</dbReference>
<dbReference type="InterPro" id="IPR000623">
    <property type="entry name" value="Shikimate_kinase/TSH1"/>
</dbReference>
<keyword evidence="11" id="KW-0963">Cytoplasm</keyword>
<dbReference type="PRINTS" id="PR01100">
    <property type="entry name" value="SHIKIMTKNASE"/>
</dbReference>
<dbReference type="HAMAP" id="MF_00109">
    <property type="entry name" value="Shikimate_kinase"/>
    <property type="match status" value="1"/>
</dbReference>
<dbReference type="GO" id="GO:0009073">
    <property type="term" value="P:aromatic amino acid family biosynthetic process"/>
    <property type="evidence" value="ECO:0007669"/>
    <property type="project" value="UniProtKB-KW"/>
</dbReference>
<feature type="binding site" evidence="11">
    <location>
        <position position="115"/>
    </location>
    <ligand>
        <name>ATP</name>
        <dbReference type="ChEBI" id="CHEBI:30616"/>
    </ligand>
</feature>
<evidence type="ECO:0000256" key="4">
    <source>
        <dbReference type="ARBA" id="ARBA00022605"/>
    </source>
</evidence>
<keyword evidence="4 11" id="KW-0028">Amino-acid biosynthesis</keyword>
<feature type="binding site" evidence="11">
    <location>
        <begin position="11"/>
        <end position="16"/>
    </location>
    <ligand>
        <name>ATP</name>
        <dbReference type="ChEBI" id="CHEBI:30616"/>
    </ligand>
</feature>
<evidence type="ECO:0000256" key="5">
    <source>
        <dbReference type="ARBA" id="ARBA00022679"/>
    </source>
</evidence>
<feature type="binding site" evidence="11">
    <location>
        <position position="134"/>
    </location>
    <ligand>
        <name>substrate</name>
    </ligand>
</feature>
<dbReference type="PANTHER" id="PTHR21087:SF16">
    <property type="entry name" value="SHIKIMATE KINASE 1, CHLOROPLASTIC"/>
    <property type="match status" value="1"/>
</dbReference>
<gene>
    <name evidence="11" type="primary">aroK</name>
    <name evidence="12" type="ORF">J0J70_06825</name>
</gene>
<comment type="function">
    <text evidence="11">Catalyzes the specific phosphorylation of the 3-hydroxyl group of shikimic acid using ATP as a cosubstrate.</text>
</comment>
<name>A0A9Q9CEZ6_9FIRM</name>
<evidence type="ECO:0000313" key="13">
    <source>
        <dbReference type="Proteomes" id="UP001058072"/>
    </source>
</evidence>
<dbReference type="GO" id="GO:0000287">
    <property type="term" value="F:magnesium ion binding"/>
    <property type="evidence" value="ECO:0007669"/>
    <property type="project" value="UniProtKB-UniRule"/>
</dbReference>
<comment type="caution">
    <text evidence="11">Lacks conserved residue(s) required for the propagation of feature annotation.</text>
</comment>
<comment type="pathway">
    <text evidence="1 11">Metabolic intermediate biosynthesis; chorismate biosynthesis; chorismate from D-erythrose 4-phosphate and phosphoenolpyruvate: step 5/7.</text>
</comment>
<keyword evidence="7 11" id="KW-0418">Kinase</keyword>
<reference evidence="12" key="1">
    <citation type="submission" date="2021-03" db="EMBL/GenBank/DDBJ databases">
        <title>Comparative Genomics and Metabolomics in the genus Turicibacter.</title>
        <authorList>
            <person name="Maki J."/>
            <person name="Looft T."/>
        </authorList>
    </citation>
    <scope>NUCLEOTIDE SEQUENCE</scope>
    <source>
        <strain evidence="12">ISU324</strain>
    </source>
</reference>
<dbReference type="RefSeq" id="WP_055305695.1">
    <property type="nucleotide sequence ID" value="NZ_CP071250.1"/>
</dbReference>
<dbReference type="Gene3D" id="3.40.50.300">
    <property type="entry name" value="P-loop containing nucleotide triphosphate hydrolases"/>
    <property type="match status" value="1"/>
</dbReference>
<comment type="subcellular location">
    <subcellularLocation>
        <location evidence="11">Cytoplasm</location>
    </subcellularLocation>
</comment>
<dbReference type="SUPFAM" id="SSF52540">
    <property type="entry name" value="P-loop containing nucleoside triphosphate hydrolases"/>
    <property type="match status" value="1"/>
</dbReference>
<feature type="binding site" evidence="11">
    <location>
        <position position="15"/>
    </location>
    <ligand>
        <name>Mg(2+)</name>
        <dbReference type="ChEBI" id="CHEBI:18420"/>
    </ligand>
</feature>
<dbReference type="InterPro" id="IPR023000">
    <property type="entry name" value="Shikimate_kinase_CS"/>
</dbReference>
<dbReference type="InterPro" id="IPR031322">
    <property type="entry name" value="Shikimate/glucono_kinase"/>
</dbReference>
<feature type="binding site" evidence="11">
    <location>
        <position position="33"/>
    </location>
    <ligand>
        <name>substrate</name>
    </ligand>
</feature>
<accession>A0A9Q9CEZ6</accession>
<dbReference type="EMBL" id="CP071250">
    <property type="protein sequence ID" value="UUF07353.1"/>
    <property type="molecule type" value="Genomic_DNA"/>
</dbReference>
<dbReference type="GO" id="GO:0009423">
    <property type="term" value="P:chorismate biosynthetic process"/>
    <property type="evidence" value="ECO:0007669"/>
    <property type="project" value="UniProtKB-UniRule"/>
</dbReference>
<dbReference type="GO" id="GO:0005829">
    <property type="term" value="C:cytosol"/>
    <property type="evidence" value="ECO:0007669"/>
    <property type="project" value="TreeGrafter"/>
</dbReference>
<organism evidence="12 13">
    <name type="scientific">Turicibacter bilis</name>
    <dbReference type="NCBI Taxonomy" id="2735723"/>
    <lineage>
        <taxon>Bacteria</taxon>
        <taxon>Bacillati</taxon>
        <taxon>Bacillota</taxon>
        <taxon>Erysipelotrichia</taxon>
        <taxon>Erysipelotrichales</taxon>
        <taxon>Turicibacteraceae</taxon>
        <taxon>Turicibacter</taxon>
    </lineage>
</organism>
<evidence type="ECO:0000256" key="8">
    <source>
        <dbReference type="ARBA" id="ARBA00022840"/>
    </source>
</evidence>
<keyword evidence="11" id="KW-0460">Magnesium</keyword>
<keyword evidence="11" id="KW-0479">Metal-binding</keyword>
<evidence type="ECO:0000256" key="10">
    <source>
        <dbReference type="ARBA" id="ARBA00048567"/>
    </source>
</evidence>
<evidence type="ECO:0000256" key="2">
    <source>
        <dbReference type="ARBA" id="ARBA00006997"/>
    </source>
</evidence>
<dbReference type="GO" id="GO:0005524">
    <property type="term" value="F:ATP binding"/>
    <property type="evidence" value="ECO:0007669"/>
    <property type="project" value="UniProtKB-UniRule"/>
</dbReference>
<feature type="binding site" evidence="11">
    <location>
        <position position="78"/>
    </location>
    <ligand>
        <name>substrate</name>
    </ligand>
</feature>
<dbReference type="Pfam" id="PF01202">
    <property type="entry name" value="SKI"/>
    <property type="match status" value="1"/>
</dbReference>
<dbReference type="InterPro" id="IPR027417">
    <property type="entry name" value="P-loop_NTPase"/>
</dbReference>
<keyword evidence="5 11" id="KW-0808">Transferase</keyword>
<comment type="cofactor">
    <cofactor evidence="11">
        <name>Mg(2+)</name>
        <dbReference type="ChEBI" id="CHEBI:18420"/>
    </cofactor>
    <text evidence="11">Binds 1 Mg(2+) ion per subunit.</text>
</comment>
<proteinExistence type="inferred from homology"/>
<evidence type="ECO:0000256" key="1">
    <source>
        <dbReference type="ARBA" id="ARBA00004842"/>
    </source>
</evidence>
<comment type="subunit">
    <text evidence="11">Monomer.</text>
</comment>
<protein>
    <recommendedName>
        <fullName evidence="3 11">Shikimate kinase</fullName>
        <shortName evidence="11">SK</shortName>
        <ecNumber evidence="3 11">2.7.1.71</ecNumber>
    </recommendedName>
</protein>
<keyword evidence="6 11" id="KW-0547">Nucleotide-binding</keyword>
<sequence length="166" mass="18977">MRPIVLIGMMGSGKTTIGKKLAMDLNLSWVDTDLYIENTKHQSISSIFETQGESYFRDCETNALQQLINHPGVISTGGGIIVRQENRQLLTEHTLVIFLETEITTLIKRLDINNRPLLQNEMIETKLTSLYKARENFYRDCAHITVKTDHLTVAEVVEQIKNQMNQ</sequence>
<dbReference type="Proteomes" id="UP001058072">
    <property type="component" value="Chromosome"/>
</dbReference>
<dbReference type="PANTHER" id="PTHR21087">
    <property type="entry name" value="SHIKIMATE KINASE"/>
    <property type="match status" value="1"/>
</dbReference>
<evidence type="ECO:0000256" key="3">
    <source>
        <dbReference type="ARBA" id="ARBA00012154"/>
    </source>
</evidence>
<dbReference type="CDD" id="cd00464">
    <property type="entry name" value="SK"/>
    <property type="match status" value="1"/>
</dbReference>
<dbReference type="GO" id="GO:0008652">
    <property type="term" value="P:amino acid biosynthetic process"/>
    <property type="evidence" value="ECO:0007669"/>
    <property type="project" value="UniProtKB-KW"/>
</dbReference>
<evidence type="ECO:0000256" key="9">
    <source>
        <dbReference type="ARBA" id="ARBA00023141"/>
    </source>
</evidence>
<evidence type="ECO:0000313" key="12">
    <source>
        <dbReference type="EMBL" id="UUF07353.1"/>
    </source>
</evidence>
<keyword evidence="8 11" id="KW-0067">ATP-binding</keyword>
<evidence type="ECO:0000256" key="11">
    <source>
        <dbReference type="HAMAP-Rule" id="MF_00109"/>
    </source>
</evidence>
<comment type="catalytic activity">
    <reaction evidence="10 11">
        <text>shikimate + ATP = 3-phosphoshikimate + ADP + H(+)</text>
        <dbReference type="Rhea" id="RHEA:13121"/>
        <dbReference type="ChEBI" id="CHEBI:15378"/>
        <dbReference type="ChEBI" id="CHEBI:30616"/>
        <dbReference type="ChEBI" id="CHEBI:36208"/>
        <dbReference type="ChEBI" id="CHEBI:145989"/>
        <dbReference type="ChEBI" id="CHEBI:456216"/>
        <dbReference type="EC" id="2.7.1.71"/>
    </reaction>
</comment>
<evidence type="ECO:0000256" key="7">
    <source>
        <dbReference type="ARBA" id="ARBA00022777"/>
    </source>
</evidence>